<evidence type="ECO:0000256" key="7">
    <source>
        <dbReference type="ARBA" id="ARBA00042026"/>
    </source>
</evidence>
<dbReference type="GO" id="GO:0047034">
    <property type="term" value="F:15-hydroxyicosatetraenoate dehydrogenase activity"/>
    <property type="evidence" value="ECO:0007669"/>
    <property type="project" value="UniProtKB-EC"/>
</dbReference>
<name>A0AAJ6ZYS8_PAPXU</name>
<dbReference type="PRINTS" id="PR00080">
    <property type="entry name" value="SDRFAMILY"/>
</dbReference>
<comment type="catalytic activity">
    <reaction evidence="9">
        <text>prostaglandin E1 + NAD(+) = 15-oxoprostaglandin E1 + NADH + H(+)</text>
        <dbReference type="Rhea" id="RHEA:16477"/>
        <dbReference type="ChEBI" id="CHEBI:15378"/>
        <dbReference type="ChEBI" id="CHEBI:57397"/>
        <dbReference type="ChEBI" id="CHEBI:57401"/>
        <dbReference type="ChEBI" id="CHEBI:57540"/>
        <dbReference type="ChEBI" id="CHEBI:57945"/>
    </reaction>
    <physiologicalReaction direction="left-to-right" evidence="9">
        <dbReference type="Rhea" id="RHEA:16478"/>
    </physiologicalReaction>
</comment>
<dbReference type="Gene3D" id="3.40.50.720">
    <property type="entry name" value="NAD(P)-binding Rossmann-like Domain"/>
    <property type="match status" value="2"/>
</dbReference>
<comment type="catalytic activity">
    <reaction evidence="18">
        <text>prostaglandin E2 + NAD(+) = 15-oxoprostaglandin E2 + NADH + H(+)</text>
        <dbReference type="Rhea" id="RHEA:11876"/>
        <dbReference type="ChEBI" id="CHEBI:15378"/>
        <dbReference type="ChEBI" id="CHEBI:57400"/>
        <dbReference type="ChEBI" id="CHEBI:57540"/>
        <dbReference type="ChEBI" id="CHEBI:57945"/>
        <dbReference type="ChEBI" id="CHEBI:606564"/>
        <dbReference type="EC" id="1.1.1.141"/>
    </reaction>
    <physiologicalReaction direction="left-to-right" evidence="18">
        <dbReference type="Rhea" id="RHEA:11877"/>
    </physiologicalReaction>
</comment>
<evidence type="ECO:0000256" key="17">
    <source>
        <dbReference type="ARBA" id="ARBA00048611"/>
    </source>
</evidence>
<gene>
    <name evidence="22" type="primary">LOC106128217</name>
</gene>
<dbReference type="InterPro" id="IPR036291">
    <property type="entry name" value="NAD(P)-bd_dom_sf"/>
</dbReference>
<comment type="similarity">
    <text evidence="1">Belongs to the short-chain dehydrogenases/reductases (SDR) family.</text>
</comment>
<evidence type="ECO:0000256" key="9">
    <source>
        <dbReference type="ARBA" id="ARBA00047325"/>
    </source>
</evidence>
<proteinExistence type="inferred from homology"/>
<comment type="catalytic activity">
    <reaction evidence="13">
        <text>(11R)-hydroxy-(5Z,8Z,12E,14Z)-eicosatetraenoate + NAD(+) = 11-oxo-(5Z,8Z,12E,14Z)-eicosatetraenoate + NADH + H(+)</text>
        <dbReference type="Rhea" id="RHEA:48640"/>
        <dbReference type="ChEBI" id="CHEBI:15378"/>
        <dbReference type="ChEBI" id="CHEBI:57540"/>
        <dbReference type="ChEBI" id="CHEBI:57945"/>
        <dbReference type="ChEBI" id="CHEBI:78836"/>
        <dbReference type="ChEBI" id="CHEBI:90697"/>
    </reaction>
    <physiologicalReaction direction="left-to-right" evidence="13">
        <dbReference type="Rhea" id="RHEA:48641"/>
    </physiologicalReaction>
</comment>
<evidence type="ECO:0000256" key="16">
    <source>
        <dbReference type="ARBA" id="ARBA00048535"/>
    </source>
</evidence>
<evidence type="ECO:0000256" key="5">
    <source>
        <dbReference type="ARBA" id="ARBA00040276"/>
    </source>
</evidence>
<dbReference type="PANTHER" id="PTHR44229">
    <property type="entry name" value="15-HYDROXYPROSTAGLANDIN DEHYDROGENASE [NAD(+)]"/>
    <property type="match status" value="1"/>
</dbReference>
<dbReference type="Pfam" id="PF00106">
    <property type="entry name" value="adh_short"/>
    <property type="match status" value="2"/>
</dbReference>
<dbReference type="RefSeq" id="XP_013181961.1">
    <property type="nucleotide sequence ID" value="XM_013326507.1"/>
</dbReference>
<evidence type="ECO:0000256" key="18">
    <source>
        <dbReference type="ARBA" id="ARBA00048739"/>
    </source>
</evidence>
<dbReference type="GeneID" id="106128217"/>
<dbReference type="GO" id="GO:0005737">
    <property type="term" value="C:cytoplasm"/>
    <property type="evidence" value="ECO:0007669"/>
    <property type="project" value="TreeGrafter"/>
</dbReference>
<evidence type="ECO:0000256" key="14">
    <source>
        <dbReference type="ARBA" id="ARBA00048170"/>
    </source>
</evidence>
<dbReference type="GO" id="GO:0016404">
    <property type="term" value="F:15-hydroxyprostaglandin dehydrogenase (NAD+) activity"/>
    <property type="evidence" value="ECO:0007669"/>
    <property type="project" value="UniProtKB-EC"/>
</dbReference>
<protein>
    <recommendedName>
        <fullName evidence="5">15-hydroxyprostaglandin dehydrogenase [NAD(+)]</fullName>
        <ecNumber evidence="3">1.1.1.141</ecNumber>
        <ecNumber evidence="4">1.1.1.232</ecNumber>
    </recommendedName>
    <alternativeName>
        <fullName evidence="7">Eicosanoid/docosanoid dehydrogenase [NAD(+)]</fullName>
    </alternativeName>
    <alternativeName>
        <fullName evidence="6">Prostaglandin dehydrogenase 1</fullName>
    </alternativeName>
</protein>
<evidence type="ECO:0000256" key="11">
    <source>
        <dbReference type="ARBA" id="ARBA00048008"/>
    </source>
</evidence>
<evidence type="ECO:0000256" key="20">
    <source>
        <dbReference type="ARBA" id="ARBA00049151"/>
    </source>
</evidence>
<evidence type="ECO:0000256" key="10">
    <source>
        <dbReference type="ARBA" id="ARBA00047672"/>
    </source>
</evidence>
<evidence type="ECO:0000256" key="19">
    <source>
        <dbReference type="ARBA" id="ARBA00048921"/>
    </source>
</evidence>
<comment type="catalytic activity">
    <reaction evidence="21">
        <text>resolvin E1 + NAD(+) = 18-oxo-resolvin E1 + NADH + H(+)</text>
        <dbReference type="Rhea" id="RHEA:49244"/>
        <dbReference type="ChEBI" id="CHEBI:15378"/>
        <dbReference type="ChEBI" id="CHEBI:57540"/>
        <dbReference type="ChEBI" id="CHEBI:57945"/>
        <dbReference type="ChEBI" id="CHEBI:91000"/>
        <dbReference type="ChEBI" id="CHEBI:91001"/>
    </reaction>
    <physiologicalReaction direction="left-to-right" evidence="21">
        <dbReference type="Rhea" id="RHEA:49245"/>
    </physiologicalReaction>
</comment>
<comment type="catalytic activity">
    <reaction evidence="16">
        <text>lipoxin A4 + NAD(+) = 15-oxo-(5S,6R)-dihydroxy-(7E,9E,11Z,13E)-eicosatetraenoate + NADH + H(+)</text>
        <dbReference type="Rhea" id="RHEA:41572"/>
        <dbReference type="ChEBI" id="CHEBI:15378"/>
        <dbReference type="ChEBI" id="CHEBI:57540"/>
        <dbReference type="ChEBI" id="CHEBI:57945"/>
        <dbReference type="ChEBI" id="CHEBI:67026"/>
        <dbReference type="ChEBI" id="CHEBI:78311"/>
    </reaction>
    <physiologicalReaction direction="left-to-right" evidence="16">
        <dbReference type="Rhea" id="RHEA:41573"/>
    </physiologicalReaction>
</comment>
<evidence type="ECO:0000256" key="6">
    <source>
        <dbReference type="ARBA" id="ARBA00041812"/>
    </source>
</evidence>
<evidence type="ECO:0000256" key="12">
    <source>
        <dbReference type="ARBA" id="ARBA00048140"/>
    </source>
</evidence>
<dbReference type="InterPro" id="IPR020904">
    <property type="entry name" value="Sc_DH/Rdtase_CS"/>
</dbReference>
<dbReference type="EC" id="1.1.1.141" evidence="3"/>
<comment type="catalytic activity">
    <reaction evidence="20">
        <text>(15S)-hydroxy-(5Z,8Z,11Z,13E)-eicosatetraenoate + NAD(+) = 15-oxo-(5Z,8Z,11Z,13E)-eicosatetraenoate + NADH + H(+)</text>
        <dbReference type="Rhea" id="RHEA:23260"/>
        <dbReference type="ChEBI" id="CHEBI:15378"/>
        <dbReference type="ChEBI" id="CHEBI:57409"/>
        <dbReference type="ChEBI" id="CHEBI:57410"/>
        <dbReference type="ChEBI" id="CHEBI:57540"/>
        <dbReference type="ChEBI" id="CHEBI:57945"/>
        <dbReference type="EC" id="1.1.1.232"/>
    </reaction>
    <physiologicalReaction direction="left-to-right" evidence="20">
        <dbReference type="Rhea" id="RHEA:23261"/>
    </physiologicalReaction>
</comment>
<evidence type="ECO:0000256" key="3">
    <source>
        <dbReference type="ARBA" id="ARBA00038968"/>
    </source>
</evidence>
<evidence type="ECO:0000256" key="8">
    <source>
        <dbReference type="ARBA" id="ARBA00045705"/>
    </source>
</evidence>
<evidence type="ECO:0000256" key="2">
    <source>
        <dbReference type="ARBA" id="ARBA00023002"/>
    </source>
</evidence>
<comment type="catalytic activity">
    <reaction evidence="14">
        <text>resolvin D1 + NAD(+) = 17-oxoresolvin D1 + NADH + H(+)</text>
        <dbReference type="Rhea" id="RHEA:50128"/>
        <dbReference type="ChEBI" id="CHEBI:15378"/>
        <dbReference type="ChEBI" id="CHEBI:57540"/>
        <dbReference type="ChEBI" id="CHEBI:57945"/>
        <dbReference type="ChEBI" id="CHEBI:132079"/>
        <dbReference type="ChEBI" id="CHEBI:132081"/>
    </reaction>
    <physiologicalReaction direction="left-to-right" evidence="14">
        <dbReference type="Rhea" id="RHEA:50129"/>
    </physiologicalReaction>
</comment>
<evidence type="ECO:0000256" key="21">
    <source>
        <dbReference type="ARBA" id="ARBA00049188"/>
    </source>
</evidence>
<accession>A0AAJ6ZYS8</accession>
<comment type="catalytic activity">
    <reaction evidence="11">
        <text>14-hydroxy-(4Z,7Z,10Z,12E,16Z,19Z)-docosahexaenoate + NAD(+) = 14-oxo-(4Z,7Z,10Z,12E,16Z,19Z)-docosahexaenoate + NADH + H(+)</text>
        <dbReference type="Rhea" id="RHEA:48952"/>
        <dbReference type="ChEBI" id="CHEBI:15378"/>
        <dbReference type="ChEBI" id="CHEBI:57540"/>
        <dbReference type="ChEBI" id="CHEBI:57945"/>
        <dbReference type="ChEBI" id="CHEBI:90866"/>
        <dbReference type="ChEBI" id="CHEBI:90867"/>
    </reaction>
    <physiologicalReaction direction="left-to-right" evidence="11">
        <dbReference type="Rhea" id="RHEA:48953"/>
    </physiologicalReaction>
</comment>
<dbReference type="PANTHER" id="PTHR44229:SF4">
    <property type="entry name" value="15-HYDROXYPROSTAGLANDIN DEHYDROGENASE [NAD(+)]"/>
    <property type="match status" value="1"/>
</dbReference>
<comment type="catalytic activity">
    <reaction evidence="12">
        <text>15-oxo-(5S,6R)-dihydroxy-(7E,9E,11Z)-eicosatrienoate + NADH + H(+) = (5S,6R,15S)-trihydroxy-(7E,9E,11Z)-eicosatrienoate + NAD(+)</text>
        <dbReference type="Rhea" id="RHEA:41596"/>
        <dbReference type="ChEBI" id="CHEBI:15378"/>
        <dbReference type="ChEBI" id="CHEBI:57540"/>
        <dbReference type="ChEBI" id="CHEBI:57945"/>
        <dbReference type="ChEBI" id="CHEBI:78325"/>
        <dbReference type="ChEBI" id="CHEBI:78329"/>
    </reaction>
    <physiologicalReaction direction="left-to-right" evidence="12">
        <dbReference type="Rhea" id="RHEA:41597"/>
    </physiologicalReaction>
</comment>
<evidence type="ECO:0000256" key="1">
    <source>
        <dbReference type="ARBA" id="ARBA00006484"/>
    </source>
</evidence>
<dbReference type="AlphaFoldDB" id="A0AAJ6ZYS8"/>
<dbReference type="InterPro" id="IPR002347">
    <property type="entry name" value="SDR_fam"/>
</dbReference>
<dbReference type="PRINTS" id="PR00081">
    <property type="entry name" value="GDHRDH"/>
</dbReference>
<dbReference type="SUPFAM" id="SSF51735">
    <property type="entry name" value="NAD(P)-binding Rossmann-fold domains"/>
    <property type="match status" value="2"/>
</dbReference>
<comment type="catalytic activity">
    <reaction evidence="19">
        <text>resolvin D2 + NAD(+) = 16-oxoresolvin D2 + NADH + H(+)</text>
        <dbReference type="Rhea" id="RHEA:53588"/>
        <dbReference type="ChEBI" id="CHEBI:15378"/>
        <dbReference type="ChEBI" id="CHEBI:57540"/>
        <dbReference type="ChEBI" id="CHEBI:57945"/>
        <dbReference type="ChEBI" id="CHEBI:133367"/>
        <dbReference type="ChEBI" id="CHEBI:137498"/>
    </reaction>
    <physiologicalReaction direction="left-to-right" evidence="19">
        <dbReference type="Rhea" id="RHEA:53589"/>
    </physiologicalReaction>
</comment>
<dbReference type="FunFam" id="3.40.50.720:FF:000084">
    <property type="entry name" value="Short-chain dehydrogenase reductase"/>
    <property type="match status" value="2"/>
</dbReference>
<evidence type="ECO:0000256" key="15">
    <source>
        <dbReference type="ARBA" id="ARBA00048393"/>
    </source>
</evidence>
<dbReference type="PROSITE" id="PS00061">
    <property type="entry name" value="ADH_SHORT"/>
    <property type="match status" value="1"/>
</dbReference>
<dbReference type="KEGG" id="pxu:106128217"/>
<dbReference type="EC" id="1.1.1.232" evidence="4"/>
<sequence>MEDNFTFEGKVILVTGGATGIGAGLVRSILSQNARHVTFLDLAEHKSEVLERELKNKFGTLRVMFIKCDVSDEKQLNEAYNKVINKFHRLDIVINNAAILSEEENLYKRMVDVNFSAVISSTLRALATMAVDKGGSGGVILNVSSMMALTPSNSLAVYSATKAAVLQFTNSIAINKSYSKSEVRVLSVCLGPTDTAILHKHNSELFDKGCTQCFTSRVPERQRVESAVKGIIDVIKKAENGSTWIIASNKPPVDITVSVREGLQNRCNDVGGSLSLARMTYDLKDKVILITGAATGIGSRVVRIAVAEEAKHVAILDIAVEAGIAFQNELNSEYGNNKVQFIKGDVSNAEELNAAFAKVKDEFGYIDVVINNAGILNDNLQVYVKQIDINVTALVTSSLKALELMRKDERGKGGVVINVSSVAAICGVPDTPIYSATKAAVLKFTTAMGSDLYYTRTGVRFLTVCFGATNTPLLSAEKMGSFDPKVEAGIVATLKKLKWQSPESAARGVVDTYKKGSSGSVWLISGDKPAVEVTDLYNKGIALFDHLIYN</sequence>
<keyword evidence="2" id="KW-0560">Oxidoreductase</keyword>
<reference evidence="22" key="1">
    <citation type="submission" date="2025-08" db="UniProtKB">
        <authorList>
            <consortium name="RefSeq"/>
        </authorList>
    </citation>
    <scope>IDENTIFICATION</scope>
</reference>
<evidence type="ECO:0000313" key="22">
    <source>
        <dbReference type="RefSeq" id="XP_013181961.1"/>
    </source>
</evidence>
<organism evidence="22">
    <name type="scientific">Papilio xuthus</name>
    <name type="common">Asian swallowtail butterfly</name>
    <dbReference type="NCBI Taxonomy" id="66420"/>
    <lineage>
        <taxon>Eukaryota</taxon>
        <taxon>Metazoa</taxon>
        <taxon>Ecdysozoa</taxon>
        <taxon>Arthropoda</taxon>
        <taxon>Hexapoda</taxon>
        <taxon>Insecta</taxon>
        <taxon>Pterygota</taxon>
        <taxon>Neoptera</taxon>
        <taxon>Endopterygota</taxon>
        <taxon>Lepidoptera</taxon>
        <taxon>Glossata</taxon>
        <taxon>Ditrysia</taxon>
        <taxon>Papilionoidea</taxon>
        <taxon>Papilionidae</taxon>
        <taxon>Papilioninae</taxon>
        <taxon>Papilio</taxon>
    </lineage>
</organism>
<comment type="catalytic activity">
    <reaction evidence="17">
        <text>prostaglandin A1 + NAD(+) = 15-oxo-prostaglandin A1 + NADH + H(+)</text>
        <dbReference type="Rhea" id="RHEA:41263"/>
        <dbReference type="ChEBI" id="CHEBI:15378"/>
        <dbReference type="ChEBI" id="CHEBI:57398"/>
        <dbReference type="ChEBI" id="CHEBI:57540"/>
        <dbReference type="ChEBI" id="CHEBI:57945"/>
        <dbReference type="ChEBI" id="CHEBI:85072"/>
    </reaction>
    <physiologicalReaction direction="left-to-right" evidence="17">
        <dbReference type="Rhea" id="RHEA:41264"/>
    </physiologicalReaction>
</comment>
<comment type="catalytic activity">
    <reaction evidence="15">
        <text>resolvin D2 + NAD(+) = 7-oxoresolvin D2 + NADH + H(+)</text>
        <dbReference type="Rhea" id="RHEA:53584"/>
        <dbReference type="ChEBI" id="CHEBI:15378"/>
        <dbReference type="ChEBI" id="CHEBI:57540"/>
        <dbReference type="ChEBI" id="CHEBI:57945"/>
        <dbReference type="ChEBI" id="CHEBI:133367"/>
        <dbReference type="ChEBI" id="CHEBI:137497"/>
    </reaction>
    <physiologicalReaction direction="left-to-right" evidence="15">
        <dbReference type="Rhea" id="RHEA:53585"/>
    </physiologicalReaction>
</comment>
<dbReference type="Proteomes" id="UP000694872">
    <property type="component" value="Unplaced"/>
</dbReference>
<evidence type="ECO:0000256" key="13">
    <source>
        <dbReference type="ARBA" id="ARBA00048144"/>
    </source>
</evidence>
<evidence type="ECO:0000256" key="4">
    <source>
        <dbReference type="ARBA" id="ARBA00039060"/>
    </source>
</evidence>
<comment type="catalytic activity">
    <reaction evidence="10">
        <text>resolvin D1 + NAD(+) = 8-oxoresolvin D1 + NADH + H(+)</text>
        <dbReference type="Rhea" id="RHEA:50124"/>
        <dbReference type="ChEBI" id="CHEBI:15378"/>
        <dbReference type="ChEBI" id="CHEBI:57540"/>
        <dbReference type="ChEBI" id="CHEBI:57945"/>
        <dbReference type="ChEBI" id="CHEBI:132079"/>
        <dbReference type="ChEBI" id="CHEBI:132080"/>
    </reaction>
    <physiologicalReaction direction="left-to-right" evidence="10">
        <dbReference type="Rhea" id="RHEA:50125"/>
    </physiologicalReaction>
</comment>
<comment type="function">
    <text evidence="8">Catalyzes the NAD-dependent dehydrogenation (oxidation) of a broad array of hydroxylated polyunsaturated fatty acids (mainly eicosanoids and docosanoids, including prostaglandins, lipoxins and resolvins), yielding their corresponding keto (oxo) metabolites. Decreases the levels of the pro-proliferative prostaglandins such as prostaglandin E2 (whose activity is increased in cancer because of an increase in the expression of cyclooxygenase 2) and generates oxo-fatty acid products that can profoundly influence cell function by abrogating pro-inflammatory cytokine expression. Converts resolvins E1, D1 and D2 to their oxo products, which represents a mode of resolvin inactivation. Resolvin E1 plays important roles during the resolution phase of acute inflammation, while resolvins D1 and D2 have a unique role in obesity-induced adipose inflammation.</text>
</comment>